<accession>A0A9Q3CP98</accession>
<evidence type="ECO:0000313" key="3">
    <source>
        <dbReference type="Proteomes" id="UP000765509"/>
    </source>
</evidence>
<dbReference type="EMBL" id="AVOT02009325">
    <property type="protein sequence ID" value="MBW0487879.1"/>
    <property type="molecule type" value="Genomic_DNA"/>
</dbReference>
<keyword evidence="3" id="KW-1185">Reference proteome</keyword>
<protein>
    <recommendedName>
        <fullName evidence="1">Integrase zinc-binding domain-containing protein</fullName>
    </recommendedName>
</protein>
<dbReference type="InterPro" id="IPR041588">
    <property type="entry name" value="Integrase_H2C2"/>
</dbReference>
<dbReference type="Pfam" id="PF17921">
    <property type="entry name" value="Integrase_H2C2"/>
    <property type="match status" value="1"/>
</dbReference>
<evidence type="ECO:0000313" key="2">
    <source>
        <dbReference type="EMBL" id="MBW0487879.1"/>
    </source>
</evidence>
<proteinExistence type="predicted"/>
<dbReference type="OrthoDB" id="3095879at2759"/>
<organism evidence="2 3">
    <name type="scientific">Austropuccinia psidii MF-1</name>
    <dbReference type="NCBI Taxonomy" id="1389203"/>
    <lineage>
        <taxon>Eukaryota</taxon>
        <taxon>Fungi</taxon>
        <taxon>Dikarya</taxon>
        <taxon>Basidiomycota</taxon>
        <taxon>Pucciniomycotina</taxon>
        <taxon>Pucciniomycetes</taxon>
        <taxon>Pucciniales</taxon>
        <taxon>Sphaerophragmiaceae</taxon>
        <taxon>Austropuccinia</taxon>
    </lineage>
</organism>
<sequence>MNWKQLIKEDEVQPSKLVAVNVESFSNLIDSIQRALWHDPQYRSTLKDLGKGNPVEDYSLYSSSQIVLFKDWAVVLNNPTIKLRILQNLHDSPLACHSGQEKTVKIVKREFHWSCITQFIQDSFSYCQLFSRNKNINNKKFGLLKPLPIPNCPWVCP</sequence>
<feature type="domain" description="Integrase zinc-binding" evidence="1">
    <location>
        <begin position="79"/>
        <end position="135"/>
    </location>
</feature>
<comment type="caution">
    <text evidence="2">The sequence shown here is derived from an EMBL/GenBank/DDBJ whole genome shotgun (WGS) entry which is preliminary data.</text>
</comment>
<dbReference type="Proteomes" id="UP000765509">
    <property type="component" value="Unassembled WGS sequence"/>
</dbReference>
<gene>
    <name evidence="2" type="ORF">O181_027594</name>
</gene>
<reference evidence="2" key="1">
    <citation type="submission" date="2021-03" db="EMBL/GenBank/DDBJ databases">
        <title>Draft genome sequence of rust myrtle Austropuccinia psidii MF-1, a brazilian biotype.</title>
        <authorList>
            <person name="Quecine M.C."/>
            <person name="Pachon D.M.R."/>
            <person name="Bonatelli M.L."/>
            <person name="Correr F.H."/>
            <person name="Franceschini L.M."/>
            <person name="Leite T.F."/>
            <person name="Margarido G.R.A."/>
            <person name="Almeida C.A."/>
            <person name="Ferrarezi J.A."/>
            <person name="Labate C.A."/>
        </authorList>
    </citation>
    <scope>NUCLEOTIDE SEQUENCE</scope>
    <source>
        <strain evidence="2">MF-1</strain>
    </source>
</reference>
<name>A0A9Q3CP98_9BASI</name>
<dbReference type="Gene3D" id="1.10.340.70">
    <property type="match status" value="1"/>
</dbReference>
<evidence type="ECO:0000259" key="1">
    <source>
        <dbReference type="Pfam" id="PF17921"/>
    </source>
</evidence>
<dbReference type="AlphaFoldDB" id="A0A9Q3CP98"/>